<comment type="subcellular location">
    <subcellularLocation>
        <location evidence="1">Membrane</location>
        <topology evidence="1">Multi-pass membrane protein</topology>
    </subcellularLocation>
</comment>
<dbReference type="PANTHER" id="PTHR43461:SF1">
    <property type="entry name" value="TRANSMEMBRANE PROTEIN 256"/>
    <property type="match status" value="1"/>
</dbReference>
<dbReference type="GO" id="GO:0005886">
    <property type="term" value="C:plasma membrane"/>
    <property type="evidence" value="ECO:0007669"/>
    <property type="project" value="TreeGrafter"/>
</dbReference>
<dbReference type="PANTHER" id="PTHR43461">
    <property type="entry name" value="TRANSMEMBRANE PROTEIN 256"/>
    <property type="match status" value="1"/>
</dbReference>
<sequence length="126" mass="13661">MSSVQRYLIIGALLGFLTVALGAFGAHGLKNLLSTDMLVVYNKAVHYQGLHTLGLLITGLLLREQALPHLRWAARLFTLGILLFCGSLYFLAITQNRMLGAITPLGGLSFLGGWLFLAMGCWKAGK</sequence>
<keyword evidence="3 6" id="KW-0812">Transmembrane</keyword>
<feature type="transmembrane region" description="Helical" evidence="6">
    <location>
        <begin position="74"/>
        <end position="92"/>
    </location>
</feature>
<gene>
    <name evidence="7" type="ORF">ENG92_03430</name>
</gene>
<evidence type="ECO:0000256" key="4">
    <source>
        <dbReference type="ARBA" id="ARBA00022989"/>
    </source>
</evidence>
<keyword evidence="4 6" id="KW-1133">Transmembrane helix</keyword>
<name>A0A831NZ06_9GAMM</name>
<dbReference type="Pfam" id="PF04241">
    <property type="entry name" value="DUF423"/>
    <property type="match status" value="1"/>
</dbReference>
<feature type="transmembrane region" description="Helical" evidence="6">
    <location>
        <begin position="44"/>
        <end position="62"/>
    </location>
</feature>
<protein>
    <submittedName>
        <fullName evidence="7">DUF423 domain-containing protein</fullName>
    </submittedName>
</protein>
<reference evidence="7" key="1">
    <citation type="journal article" date="2020" name="mSystems">
        <title>Genome- and Community-Level Interaction Insights into Carbon Utilization and Element Cycling Functions of Hydrothermarchaeota in Hydrothermal Sediment.</title>
        <authorList>
            <person name="Zhou Z."/>
            <person name="Liu Y."/>
            <person name="Xu W."/>
            <person name="Pan J."/>
            <person name="Luo Z.H."/>
            <person name="Li M."/>
        </authorList>
    </citation>
    <scope>NUCLEOTIDE SEQUENCE [LARGE SCALE GENOMIC DNA]</scope>
    <source>
        <strain evidence="7">HyVt-26</strain>
    </source>
</reference>
<comment type="caution">
    <text evidence="7">The sequence shown here is derived from an EMBL/GenBank/DDBJ whole genome shotgun (WGS) entry which is preliminary data.</text>
</comment>
<evidence type="ECO:0000256" key="1">
    <source>
        <dbReference type="ARBA" id="ARBA00004141"/>
    </source>
</evidence>
<dbReference type="AlphaFoldDB" id="A0A831NZ06"/>
<evidence type="ECO:0000256" key="2">
    <source>
        <dbReference type="ARBA" id="ARBA00009694"/>
    </source>
</evidence>
<accession>A0A831NZ06</accession>
<evidence type="ECO:0000256" key="3">
    <source>
        <dbReference type="ARBA" id="ARBA00022692"/>
    </source>
</evidence>
<evidence type="ECO:0000256" key="5">
    <source>
        <dbReference type="ARBA" id="ARBA00023136"/>
    </source>
</evidence>
<organism evidence="7">
    <name type="scientific">Thiolapillus brandeum</name>
    <dbReference type="NCBI Taxonomy" id="1076588"/>
    <lineage>
        <taxon>Bacteria</taxon>
        <taxon>Pseudomonadati</taxon>
        <taxon>Pseudomonadota</taxon>
        <taxon>Gammaproteobacteria</taxon>
        <taxon>Chromatiales</taxon>
        <taxon>Sedimenticolaceae</taxon>
        <taxon>Thiolapillus</taxon>
    </lineage>
</organism>
<proteinExistence type="inferred from homology"/>
<feature type="transmembrane region" description="Helical" evidence="6">
    <location>
        <begin position="98"/>
        <end position="122"/>
    </location>
</feature>
<dbReference type="Proteomes" id="UP000885822">
    <property type="component" value="Unassembled WGS sequence"/>
</dbReference>
<keyword evidence="5 6" id="KW-0472">Membrane</keyword>
<dbReference type="EMBL" id="DRCV01000151">
    <property type="protein sequence ID" value="HDK38049.1"/>
    <property type="molecule type" value="Genomic_DNA"/>
</dbReference>
<evidence type="ECO:0000313" key="7">
    <source>
        <dbReference type="EMBL" id="HDK38049.1"/>
    </source>
</evidence>
<evidence type="ECO:0000256" key="6">
    <source>
        <dbReference type="SAM" id="Phobius"/>
    </source>
</evidence>
<dbReference type="InterPro" id="IPR006696">
    <property type="entry name" value="DUF423"/>
</dbReference>
<comment type="similarity">
    <text evidence="2">Belongs to the UPF0382 family.</text>
</comment>